<protein>
    <submittedName>
        <fullName evidence="1">Uncharacterized protein</fullName>
    </submittedName>
</protein>
<name>A0A382UDX7_9ZZZZ</name>
<accession>A0A382UDX7</accession>
<gene>
    <name evidence="1" type="ORF">METZ01_LOCUS384762</name>
</gene>
<evidence type="ECO:0000313" key="1">
    <source>
        <dbReference type="EMBL" id="SVD31908.1"/>
    </source>
</evidence>
<proteinExistence type="predicted"/>
<sequence>MPQLGKRVILQVGKAIRLGMPSIKIFIISSTM</sequence>
<dbReference type="AlphaFoldDB" id="A0A382UDX7"/>
<reference evidence="1" key="1">
    <citation type="submission" date="2018-05" db="EMBL/GenBank/DDBJ databases">
        <authorList>
            <person name="Lanie J.A."/>
            <person name="Ng W.-L."/>
            <person name="Kazmierczak K.M."/>
            <person name="Andrzejewski T.M."/>
            <person name="Davidsen T.M."/>
            <person name="Wayne K.J."/>
            <person name="Tettelin H."/>
            <person name="Glass J.I."/>
            <person name="Rusch D."/>
            <person name="Podicherti R."/>
            <person name="Tsui H.-C.T."/>
            <person name="Winkler M.E."/>
        </authorList>
    </citation>
    <scope>NUCLEOTIDE SEQUENCE</scope>
</reference>
<organism evidence="1">
    <name type="scientific">marine metagenome</name>
    <dbReference type="NCBI Taxonomy" id="408172"/>
    <lineage>
        <taxon>unclassified sequences</taxon>
        <taxon>metagenomes</taxon>
        <taxon>ecological metagenomes</taxon>
    </lineage>
</organism>
<dbReference type="EMBL" id="UINC01143152">
    <property type="protein sequence ID" value="SVD31908.1"/>
    <property type="molecule type" value="Genomic_DNA"/>
</dbReference>